<dbReference type="SUPFAM" id="SSF102198">
    <property type="entry name" value="Putative cyclase"/>
    <property type="match status" value="1"/>
</dbReference>
<dbReference type="EMBL" id="LVCJ01000040">
    <property type="protein sequence ID" value="OAL34328.1"/>
    <property type="molecule type" value="Genomic_DNA"/>
</dbReference>
<dbReference type="InterPro" id="IPR037175">
    <property type="entry name" value="KFase_sf"/>
</dbReference>
<dbReference type="Proteomes" id="UP000185904">
    <property type="component" value="Unassembled WGS sequence"/>
</dbReference>
<accession>A0A178CWV1</accession>
<dbReference type="GeneID" id="34589796"/>
<dbReference type="Gene3D" id="3.50.30.50">
    <property type="entry name" value="Putative cyclase"/>
    <property type="match status" value="1"/>
</dbReference>
<reference evidence="2 3" key="1">
    <citation type="submission" date="2016-03" db="EMBL/GenBank/DDBJ databases">
        <title>The draft genome sequence of Fonsecaea nubica causative agent of cutaneous subcutaneous infection in human host.</title>
        <authorList>
            <person name="Costa F."/>
            <person name="Sybren D.H."/>
            <person name="Raittz R.T."/>
            <person name="Weiss V.A."/>
            <person name="Leao A.C."/>
            <person name="Gomes R."/>
            <person name="De Souza E.M."/>
            <person name="Pedrosa F.O."/>
            <person name="Steffens M.B."/>
            <person name="Bombassaro A."/>
            <person name="Tadra-Sfeir M.Z."/>
            <person name="Moreno L.F."/>
            <person name="Najafzadeh M.J."/>
            <person name="Felipe M.S."/>
            <person name="Teixeira M."/>
            <person name="Sun J."/>
            <person name="Xi L."/>
            <person name="Castro M.A."/>
            <person name="Vicente V.A."/>
        </authorList>
    </citation>
    <scope>NUCLEOTIDE SEQUENCE [LARGE SCALE GENOMIC DNA]</scope>
    <source>
        <strain evidence="2 3">CBS 269.64</strain>
    </source>
</reference>
<organism evidence="2 3">
    <name type="scientific">Fonsecaea nubica</name>
    <dbReference type="NCBI Taxonomy" id="856822"/>
    <lineage>
        <taxon>Eukaryota</taxon>
        <taxon>Fungi</taxon>
        <taxon>Dikarya</taxon>
        <taxon>Ascomycota</taxon>
        <taxon>Pezizomycotina</taxon>
        <taxon>Eurotiomycetes</taxon>
        <taxon>Chaetothyriomycetidae</taxon>
        <taxon>Chaetothyriales</taxon>
        <taxon>Herpotrichiellaceae</taxon>
        <taxon>Fonsecaea</taxon>
    </lineage>
</organism>
<dbReference type="GO" id="GO:0019441">
    <property type="term" value="P:L-tryptophan catabolic process to kynurenine"/>
    <property type="evidence" value="ECO:0007669"/>
    <property type="project" value="InterPro"/>
</dbReference>
<evidence type="ECO:0000256" key="1">
    <source>
        <dbReference type="ARBA" id="ARBA00007865"/>
    </source>
</evidence>
<sequence>MPVYPDFDSLPKTEGQPQGNAWGLWGEQDELGTLNYLTPDVILEASREIKAGVTVQLDLPLNHFNHLGAGRQGFNHRIIDFKERLKGTELEIVAHDDVLTLNTQSSSQWDGLRHIGLQESGIYYGGVKHRDIDEKLEDGRLGIHKWVQRGGIVGHGVLVDYHGWRQQTGQPPVTIPAATVITTEEVESVLKHQKTHLRDGDILILRTGFTDWHVHASIEEQEAASKRGAFIGLEATEESAKWIWNHHFAAVATDTLGFEVTPIPFLEPGTVRLHEWLLVHWGTPIGELWDLERLAEVCRERGQWSFFLSSAPLHVVGGVGTPPNVIAIL</sequence>
<protein>
    <recommendedName>
        <fullName evidence="4">Cyclase</fullName>
    </recommendedName>
</protein>
<dbReference type="RefSeq" id="XP_022499340.1">
    <property type="nucleotide sequence ID" value="XM_022644672.1"/>
</dbReference>
<evidence type="ECO:0000313" key="2">
    <source>
        <dbReference type="EMBL" id="OAL34328.1"/>
    </source>
</evidence>
<dbReference type="GO" id="GO:0004061">
    <property type="term" value="F:arylformamidase activity"/>
    <property type="evidence" value="ECO:0007669"/>
    <property type="project" value="InterPro"/>
</dbReference>
<dbReference type="AlphaFoldDB" id="A0A178CWV1"/>
<proteinExistence type="inferred from homology"/>
<name>A0A178CWV1_9EURO</name>
<keyword evidence="3" id="KW-1185">Reference proteome</keyword>
<evidence type="ECO:0000313" key="3">
    <source>
        <dbReference type="Proteomes" id="UP000185904"/>
    </source>
</evidence>
<dbReference type="OrthoDB" id="5396at2759"/>
<comment type="similarity">
    <text evidence="1">Belongs to the Cyclase 1 superfamily.</text>
</comment>
<dbReference type="InterPro" id="IPR007325">
    <property type="entry name" value="KFase/CYL"/>
</dbReference>
<comment type="caution">
    <text evidence="2">The sequence shown here is derived from an EMBL/GenBank/DDBJ whole genome shotgun (WGS) entry which is preliminary data.</text>
</comment>
<gene>
    <name evidence="2" type="ORF">AYO20_06381</name>
</gene>
<dbReference type="PANTHER" id="PTHR34861">
    <property type="match status" value="1"/>
</dbReference>
<dbReference type="Pfam" id="PF04199">
    <property type="entry name" value="Cyclase"/>
    <property type="match status" value="1"/>
</dbReference>
<evidence type="ECO:0008006" key="4">
    <source>
        <dbReference type="Google" id="ProtNLM"/>
    </source>
</evidence>
<dbReference type="PANTHER" id="PTHR34861:SF10">
    <property type="entry name" value="CYCLASE"/>
    <property type="match status" value="1"/>
</dbReference>